<dbReference type="EMBL" id="CP133618">
    <property type="protein sequence ID" value="WMV37343.1"/>
    <property type="molecule type" value="Genomic_DNA"/>
</dbReference>
<evidence type="ECO:0000259" key="2">
    <source>
        <dbReference type="Pfam" id="PF14380"/>
    </source>
</evidence>
<evidence type="ECO:0000313" key="4">
    <source>
        <dbReference type="Proteomes" id="UP001234989"/>
    </source>
</evidence>
<gene>
    <name evidence="3" type="ORF">MTR67_030728</name>
</gene>
<dbReference type="InterPro" id="IPR032872">
    <property type="entry name" value="WAK_assoc_C"/>
</dbReference>
<accession>A0AAF0U160</accession>
<proteinExistence type="predicted"/>
<evidence type="ECO:0000313" key="3">
    <source>
        <dbReference type="EMBL" id="WMV37343.1"/>
    </source>
</evidence>
<protein>
    <recommendedName>
        <fullName evidence="2">Wall-associated receptor kinase C-terminal domain-containing protein</fullName>
    </recommendedName>
</protein>
<dbReference type="PANTHER" id="PTHR33355">
    <property type="entry name" value="WALL-ASSOCIATED RECEPTOR KINASE CARBOXY-TERMINAL PROTEIN-RELATED"/>
    <property type="match status" value="1"/>
</dbReference>
<name>A0AAF0U160_SOLVR</name>
<sequence>MFVLLGCLTTSTVFDPKQYLCDSGSSSNIYSFGSDEGDPMKWEFGISLLYNNSYYVYESCKNCEDSGGSCGFSGADESFACICRNGVLE</sequence>
<keyword evidence="1" id="KW-0325">Glycoprotein</keyword>
<reference evidence="3" key="1">
    <citation type="submission" date="2023-08" db="EMBL/GenBank/DDBJ databases">
        <title>A de novo genome assembly of Solanum verrucosum Schlechtendal, a Mexican diploid species geographically isolated from the other diploid A-genome species in potato relatives.</title>
        <authorList>
            <person name="Hosaka K."/>
        </authorList>
    </citation>
    <scope>NUCLEOTIDE SEQUENCE</scope>
    <source>
        <tissue evidence="3">Young leaves</tissue>
    </source>
</reference>
<dbReference type="Pfam" id="PF14380">
    <property type="entry name" value="WAK_assoc"/>
    <property type="match status" value="1"/>
</dbReference>
<feature type="non-terminal residue" evidence="3">
    <location>
        <position position="89"/>
    </location>
</feature>
<dbReference type="Proteomes" id="UP001234989">
    <property type="component" value="Chromosome 7"/>
</dbReference>
<organism evidence="3 4">
    <name type="scientific">Solanum verrucosum</name>
    <dbReference type="NCBI Taxonomy" id="315347"/>
    <lineage>
        <taxon>Eukaryota</taxon>
        <taxon>Viridiplantae</taxon>
        <taxon>Streptophyta</taxon>
        <taxon>Embryophyta</taxon>
        <taxon>Tracheophyta</taxon>
        <taxon>Spermatophyta</taxon>
        <taxon>Magnoliopsida</taxon>
        <taxon>eudicotyledons</taxon>
        <taxon>Gunneridae</taxon>
        <taxon>Pentapetalae</taxon>
        <taxon>asterids</taxon>
        <taxon>lamiids</taxon>
        <taxon>Solanales</taxon>
        <taxon>Solanaceae</taxon>
        <taxon>Solanoideae</taxon>
        <taxon>Solaneae</taxon>
        <taxon>Solanum</taxon>
    </lineage>
</organism>
<evidence type="ECO:0000256" key="1">
    <source>
        <dbReference type="ARBA" id="ARBA00023180"/>
    </source>
</evidence>
<feature type="domain" description="Wall-associated receptor kinase C-terminal" evidence="2">
    <location>
        <begin position="57"/>
        <end position="85"/>
    </location>
</feature>
<dbReference type="PANTHER" id="PTHR33355:SF13">
    <property type="entry name" value="WALL-ASSOCIATED RECEPTOR KINASE 3-LIKE"/>
    <property type="match status" value="1"/>
</dbReference>
<dbReference type="AlphaFoldDB" id="A0AAF0U160"/>
<keyword evidence="4" id="KW-1185">Reference proteome</keyword>